<dbReference type="Proteomes" id="UP000184121">
    <property type="component" value="Unassembled WGS sequence"/>
</dbReference>
<dbReference type="InterPro" id="IPR002909">
    <property type="entry name" value="IPT_dom"/>
</dbReference>
<name>A0A1M7GN55_9FLAO</name>
<dbReference type="Gene3D" id="2.60.120.430">
    <property type="entry name" value="Galactose-binding lectin"/>
    <property type="match status" value="1"/>
</dbReference>
<dbReference type="Pfam" id="PF01833">
    <property type="entry name" value="TIG"/>
    <property type="match status" value="1"/>
</dbReference>
<feature type="domain" description="IPT/TIG" evidence="2">
    <location>
        <begin position="134"/>
        <end position="201"/>
    </location>
</feature>
<evidence type="ECO:0000256" key="1">
    <source>
        <dbReference type="SAM" id="SignalP"/>
    </source>
</evidence>
<evidence type="ECO:0000313" key="4">
    <source>
        <dbReference type="Proteomes" id="UP000184121"/>
    </source>
</evidence>
<keyword evidence="1" id="KW-0732">Signal</keyword>
<dbReference type="InterPro" id="IPR014756">
    <property type="entry name" value="Ig_E-set"/>
</dbReference>
<protein>
    <submittedName>
        <fullName evidence="3">IPT/TIG domain-containing protein</fullName>
    </submittedName>
</protein>
<dbReference type="Gene3D" id="2.60.40.10">
    <property type="entry name" value="Immunoglobulins"/>
    <property type="match status" value="2"/>
</dbReference>
<dbReference type="STRING" id="29534.SAMN05444366_2617"/>
<dbReference type="RefSeq" id="WP_072972989.1">
    <property type="nucleotide sequence ID" value="NZ_FRBY01000003.1"/>
</dbReference>
<dbReference type="AlphaFoldDB" id="A0A1M7GN55"/>
<dbReference type="InterPro" id="IPR013783">
    <property type="entry name" value="Ig-like_fold"/>
</dbReference>
<dbReference type="SUPFAM" id="SSF81296">
    <property type="entry name" value="E set domains"/>
    <property type="match status" value="1"/>
</dbReference>
<organism evidence="3 4">
    <name type="scientific">Flavobacterium saccharophilum</name>
    <dbReference type="NCBI Taxonomy" id="29534"/>
    <lineage>
        <taxon>Bacteria</taxon>
        <taxon>Pseudomonadati</taxon>
        <taxon>Bacteroidota</taxon>
        <taxon>Flavobacteriia</taxon>
        <taxon>Flavobacteriales</taxon>
        <taxon>Flavobacteriaceae</taxon>
        <taxon>Flavobacterium</taxon>
    </lineage>
</organism>
<feature type="chain" id="PRO_5012409991" evidence="1">
    <location>
        <begin position="20"/>
        <end position="350"/>
    </location>
</feature>
<keyword evidence="4" id="KW-1185">Reference proteome</keyword>
<gene>
    <name evidence="3" type="ORF">SAMN05444366_2617</name>
</gene>
<proteinExistence type="predicted"/>
<accession>A0A1M7GN55</accession>
<sequence length="350" mass="37892">MKNIKIKFLLPLFAMVAMVIGLFSSCDNDDSASGGSGGAPSITSVAKAVEGDLVPTKVGDPKNYYIISGTGLSTVKKIYFNDFDTYFNPVLVTDTEIFVLIDEKTPYANASNKLKIVTGRGTILYDFVVAPPTPKFGSYNPINASEGEVVTVYGDYFLNPVIKVGTEDVPVISSTLTEIKFKMPANAKDKYVTVTNISGSTVSKAAIGSAIYDDVSYYGLTFPSWNNHTYPVDGTAAQGLVYIKSKMAAWGSLQGDWSWFDQLSSYGGIRVTIKAAVPGAVKFVFNGDWNDATAPVLNVTTEWKTFDIPWSALSSSDRVQNITFQNMTKNADGDGIENTFSIDDIGLFLK</sequence>
<dbReference type="EMBL" id="FRBY01000003">
    <property type="protein sequence ID" value="SHM17616.1"/>
    <property type="molecule type" value="Genomic_DNA"/>
</dbReference>
<reference evidence="4" key="1">
    <citation type="submission" date="2016-11" db="EMBL/GenBank/DDBJ databases">
        <authorList>
            <person name="Varghese N."/>
            <person name="Submissions S."/>
        </authorList>
    </citation>
    <scope>NUCLEOTIDE SEQUENCE [LARGE SCALE GENOMIC DNA]</scope>
    <source>
        <strain evidence="4">DSM 1811</strain>
    </source>
</reference>
<dbReference type="OrthoDB" id="1491905at2"/>
<dbReference type="PROSITE" id="PS51257">
    <property type="entry name" value="PROKAR_LIPOPROTEIN"/>
    <property type="match status" value="1"/>
</dbReference>
<feature type="signal peptide" evidence="1">
    <location>
        <begin position="1"/>
        <end position="19"/>
    </location>
</feature>
<evidence type="ECO:0000259" key="2">
    <source>
        <dbReference type="Pfam" id="PF01833"/>
    </source>
</evidence>
<evidence type="ECO:0000313" key="3">
    <source>
        <dbReference type="EMBL" id="SHM17616.1"/>
    </source>
</evidence>